<reference evidence="2 3" key="1">
    <citation type="submission" date="2017-10" db="EMBL/GenBank/DDBJ databases">
        <title>Comparative genomics in systemic dimorphic fungi from Ajellomycetaceae.</title>
        <authorList>
            <person name="Munoz J.F."/>
            <person name="Mcewen J.G."/>
            <person name="Clay O.K."/>
            <person name="Cuomo C.A."/>
        </authorList>
    </citation>
    <scope>NUCLEOTIDE SEQUENCE [LARGE SCALE GENOMIC DNA]</scope>
    <source>
        <strain evidence="2 3">UAMH130</strain>
    </source>
</reference>
<dbReference type="EMBL" id="PDNC01000099">
    <property type="protein sequence ID" value="PGG99593.1"/>
    <property type="molecule type" value="Genomic_DNA"/>
</dbReference>
<proteinExistence type="predicted"/>
<gene>
    <name evidence="2" type="ORF">GX51_06242</name>
</gene>
<feature type="region of interest" description="Disordered" evidence="1">
    <location>
        <begin position="51"/>
        <end position="170"/>
    </location>
</feature>
<protein>
    <submittedName>
        <fullName evidence="2">Uncharacterized protein</fullName>
    </submittedName>
</protein>
<evidence type="ECO:0000313" key="2">
    <source>
        <dbReference type="EMBL" id="PGG99593.1"/>
    </source>
</evidence>
<sequence length="170" mass="18914">MGWIEHPHAHRRRRSALLPSDISLSPKEEALIVDRTGRNLIPPPDVLRQSWASAELNDEEENKAESKKIQEPEDGINEGNELKTWTDSHRKHEGVEERAVKNQQTDLAAGSPSSGEATNSSSSDKMPMKPKPAIMSMESPSNRNHLSLNNLAIRERHRPLASPPSAIDPL</sequence>
<keyword evidence="3" id="KW-1185">Reference proteome</keyword>
<evidence type="ECO:0000313" key="3">
    <source>
        <dbReference type="Proteomes" id="UP000224080"/>
    </source>
</evidence>
<name>A0A2B7WJP5_9EURO</name>
<evidence type="ECO:0000256" key="1">
    <source>
        <dbReference type="SAM" id="MobiDB-lite"/>
    </source>
</evidence>
<feature type="compositionally biased region" description="Polar residues" evidence="1">
    <location>
        <begin position="138"/>
        <end position="150"/>
    </location>
</feature>
<dbReference type="AlphaFoldDB" id="A0A2B7WJP5"/>
<organism evidence="2 3">
    <name type="scientific">Blastomyces parvus</name>
    <dbReference type="NCBI Taxonomy" id="2060905"/>
    <lineage>
        <taxon>Eukaryota</taxon>
        <taxon>Fungi</taxon>
        <taxon>Dikarya</taxon>
        <taxon>Ascomycota</taxon>
        <taxon>Pezizomycotina</taxon>
        <taxon>Eurotiomycetes</taxon>
        <taxon>Eurotiomycetidae</taxon>
        <taxon>Onygenales</taxon>
        <taxon>Ajellomycetaceae</taxon>
        <taxon>Blastomyces</taxon>
    </lineage>
</organism>
<dbReference type="Proteomes" id="UP000224080">
    <property type="component" value="Unassembled WGS sequence"/>
</dbReference>
<accession>A0A2B7WJP5</accession>
<dbReference type="OrthoDB" id="4188859at2759"/>
<feature type="compositionally biased region" description="Polar residues" evidence="1">
    <location>
        <begin position="101"/>
        <end position="119"/>
    </location>
</feature>
<comment type="caution">
    <text evidence="2">The sequence shown here is derived from an EMBL/GenBank/DDBJ whole genome shotgun (WGS) entry which is preliminary data.</text>
</comment>
<feature type="compositionally biased region" description="Basic and acidic residues" evidence="1">
    <location>
        <begin position="80"/>
        <end position="100"/>
    </location>
</feature>